<dbReference type="AlphaFoldDB" id="A0A2Z3HSP1"/>
<dbReference type="RefSeq" id="WP_110450402.1">
    <property type="nucleotide sequence ID" value="NZ_CP029479.1"/>
</dbReference>
<dbReference type="KEGG" id="phb:HYN04_08700"/>
<accession>A0A2Z3HSP1</accession>
<sequence length="226" mass="22730">MEPSPVPRFKRPVLIGAAVALAAGLACAGLLLVLGRPGSGPPPALEGGLVVEAGPRAETRLAAGTPLRCYVDGQFVGDLPLEDCARRNGVASGALDVGIDASGALGAGAAGAALTPLPPTDTPQPVEVLRPSPPPPAAAPAASAPVAPCWRHGGSAWSRLPGEMTQAACVQTLFAGQCERPGEAAYGRWGGQTLRLVPGKVEVSGDNRNFRLLLEQGPNCTFPGAG</sequence>
<reference evidence="2" key="1">
    <citation type="submission" date="2018-05" db="EMBL/GenBank/DDBJ databases">
        <title>Genome sequencing of Phenylobacterium sp. HYN0004.</title>
        <authorList>
            <person name="Yi H."/>
            <person name="Baek C."/>
        </authorList>
    </citation>
    <scope>NUCLEOTIDE SEQUENCE [LARGE SCALE GENOMIC DNA]</scope>
    <source>
        <strain evidence="2">HYN0004</strain>
    </source>
</reference>
<keyword evidence="2" id="KW-1185">Reference proteome</keyword>
<dbReference type="OrthoDB" id="7172052at2"/>
<dbReference type="EMBL" id="CP029479">
    <property type="protein sequence ID" value="AWM77835.1"/>
    <property type="molecule type" value="Genomic_DNA"/>
</dbReference>
<dbReference type="Proteomes" id="UP000247763">
    <property type="component" value="Chromosome"/>
</dbReference>
<proteinExistence type="predicted"/>
<evidence type="ECO:0000313" key="1">
    <source>
        <dbReference type="EMBL" id="AWM77835.1"/>
    </source>
</evidence>
<evidence type="ECO:0000313" key="2">
    <source>
        <dbReference type="Proteomes" id="UP000247763"/>
    </source>
</evidence>
<organism evidence="1 2">
    <name type="scientific">Phenylobacterium parvum</name>
    <dbReference type="NCBI Taxonomy" id="2201350"/>
    <lineage>
        <taxon>Bacteria</taxon>
        <taxon>Pseudomonadati</taxon>
        <taxon>Pseudomonadota</taxon>
        <taxon>Alphaproteobacteria</taxon>
        <taxon>Caulobacterales</taxon>
        <taxon>Caulobacteraceae</taxon>
        <taxon>Phenylobacterium</taxon>
    </lineage>
</organism>
<name>A0A2Z3HSP1_9CAUL</name>
<protein>
    <submittedName>
        <fullName evidence="1">Uncharacterized protein</fullName>
    </submittedName>
</protein>
<gene>
    <name evidence="1" type="ORF">HYN04_08700</name>
</gene>